<feature type="domain" description="Redoxin" evidence="2">
    <location>
        <begin position="54"/>
        <end position="200"/>
    </location>
</feature>
<evidence type="ECO:0000256" key="1">
    <source>
        <dbReference type="ARBA" id="ARBA00010505"/>
    </source>
</evidence>
<dbReference type="GO" id="GO:0016491">
    <property type="term" value="F:oxidoreductase activity"/>
    <property type="evidence" value="ECO:0007669"/>
    <property type="project" value="InterPro"/>
</dbReference>
<proteinExistence type="inferred from homology"/>
<sequence>MTCPVCDDLTSTLNSRLTDIAYPEGEKLPPNLPNPRDDGACDHLKIGEPKVSSIALTSTSEETVDLSSLPGVTVLFCYARMGALGEHICKAWDAIPGARGCTPQACSFRDAVADLQGKGVNRIFGLSTQSTEQQRALRERLGLPYALLSDKGSAFIERMRLPVFTWGKVKLLKRVMMLLVDGDIVWVHYLVFPADESANAVVAYLESEEWQQLVASRLERQGIRRCGNE</sequence>
<dbReference type="InterPro" id="IPR013740">
    <property type="entry name" value="Redoxin"/>
</dbReference>
<dbReference type="AlphaFoldDB" id="A0A6A6B8D6"/>
<evidence type="ECO:0000313" key="4">
    <source>
        <dbReference type="Proteomes" id="UP000799438"/>
    </source>
</evidence>
<dbReference type="Gene3D" id="3.40.30.10">
    <property type="entry name" value="Glutaredoxin"/>
    <property type="match status" value="1"/>
</dbReference>
<dbReference type="RefSeq" id="XP_033395531.1">
    <property type="nucleotide sequence ID" value="XM_033537154.1"/>
</dbReference>
<comment type="similarity">
    <text evidence="1">Belongs to the peroxiredoxin family. Prx5 subfamily.</text>
</comment>
<evidence type="ECO:0000259" key="2">
    <source>
        <dbReference type="Pfam" id="PF08534"/>
    </source>
</evidence>
<reference evidence="3" key="1">
    <citation type="journal article" date="2020" name="Stud. Mycol.">
        <title>101 Dothideomycetes genomes: a test case for predicting lifestyles and emergence of pathogens.</title>
        <authorList>
            <person name="Haridas S."/>
            <person name="Albert R."/>
            <person name="Binder M."/>
            <person name="Bloem J."/>
            <person name="Labutti K."/>
            <person name="Salamov A."/>
            <person name="Andreopoulos B."/>
            <person name="Baker S."/>
            <person name="Barry K."/>
            <person name="Bills G."/>
            <person name="Bluhm B."/>
            <person name="Cannon C."/>
            <person name="Castanera R."/>
            <person name="Culley D."/>
            <person name="Daum C."/>
            <person name="Ezra D."/>
            <person name="Gonzalez J."/>
            <person name="Henrissat B."/>
            <person name="Kuo A."/>
            <person name="Liang C."/>
            <person name="Lipzen A."/>
            <person name="Lutzoni F."/>
            <person name="Magnuson J."/>
            <person name="Mondo S."/>
            <person name="Nolan M."/>
            <person name="Ohm R."/>
            <person name="Pangilinan J."/>
            <person name="Park H.-J."/>
            <person name="Ramirez L."/>
            <person name="Alfaro M."/>
            <person name="Sun H."/>
            <person name="Tritt A."/>
            <person name="Yoshinaga Y."/>
            <person name="Zwiers L.-H."/>
            <person name="Turgeon B."/>
            <person name="Goodwin S."/>
            <person name="Spatafora J."/>
            <person name="Crous P."/>
            <person name="Grigoriev I."/>
        </authorList>
    </citation>
    <scope>NUCLEOTIDE SEQUENCE</scope>
    <source>
        <strain evidence="3">CBS 121167</strain>
    </source>
</reference>
<dbReference type="EMBL" id="ML995491">
    <property type="protein sequence ID" value="KAF2139818.1"/>
    <property type="molecule type" value="Genomic_DNA"/>
</dbReference>
<name>A0A6A6B8D6_9PEZI</name>
<dbReference type="SUPFAM" id="SSF52833">
    <property type="entry name" value="Thioredoxin-like"/>
    <property type="match status" value="1"/>
</dbReference>
<dbReference type="CDD" id="cd03017">
    <property type="entry name" value="PRX_BCP"/>
    <property type="match status" value="1"/>
</dbReference>
<gene>
    <name evidence="3" type="ORF">K452DRAFT_231245</name>
</gene>
<dbReference type="InterPro" id="IPR036249">
    <property type="entry name" value="Thioredoxin-like_sf"/>
</dbReference>
<dbReference type="GeneID" id="54294650"/>
<organism evidence="3 4">
    <name type="scientific">Aplosporella prunicola CBS 121167</name>
    <dbReference type="NCBI Taxonomy" id="1176127"/>
    <lineage>
        <taxon>Eukaryota</taxon>
        <taxon>Fungi</taxon>
        <taxon>Dikarya</taxon>
        <taxon>Ascomycota</taxon>
        <taxon>Pezizomycotina</taxon>
        <taxon>Dothideomycetes</taxon>
        <taxon>Dothideomycetes incertae sedis</taxon>
        <taxon>Botryosphaeriales</taxon>
        <taxon>Aplosporellaceae</taxon>
        <taxon>Aplosporella</taxon>
    </lineage>
</organism>
<keyword evidence="4" id="KW-1185">Reference proteome</keyword>
<evidence type="ECO:0000313" key="3">
    <source>
        <dbReference type="EMBL" id="KAF2139818.1"/>
    </source>
</evidence>
<dbReference type="OrthoDB" id="338622at2759"/>
<accession>A0A6A6B8D6</accession>
<dbReference type="Pfam" id="PF08534">
    <property type="entry name" value="Redoxin"/>
    <property type="match status" value="1"/>
</dbReference>
<dbReference type="Proteomes" id="UP000799438">
    <property type="component" value="Unassembled WGS sequence"/>
</dbReference>
<protein>
    <recommendedName>
        <fullName evidence="2">Redoxin domain-containing protein</fullName>
    </recommendedName>
</protein>